<dbReference type="EMBL" id="NOJY02000002">
    <property type="protein sequence ID" value="RDY29409.1"/>
    <property type="molecule type" value="Genomic_DNA"/>
</dbReference>
<name>A0A371J9I7_9FIRM</name>
<dbReference type="SMART" id="SM00347">
    <property type="entry name" value="HTH_MARR"/>
    <property type="match status" value="1"/>
</dbReference>
<accession>A0A371J9I7</accession>
<dbReference type="Proteomes" id="UP000215694">
    <property type="component" value="Unassembled WGS sequence"/>
</dbReference>
<dbReference type="InterPro" id="IPR036390">
    <property type="entry name" value="WH_DNA-bd_sf"/>
</dbReference>
<dbReference type="Pfam" id="PF01047">
    <property type="entry name" value="MarR"/>
    <property type="match status" value="1"/>
</dbReference>
<evidence type="ECO:0000313" key="6">
    <source>
        <dbReference type="Proteomes" id="UP000215694"/>
    </source>
</evidence>
<dbReference type="PRINTS" id="PR00598">
    <property type="entry name" value="HTHMARR"/>
</dbReference>
<proteinExistence type="predicted"/>
<dbReference type="Gene3D" id="1.10.10.10">
    <property type="entry name" value="Winged helix-like DNA-binding domain superfamily/Winged helix DNA-binding domain"/>
    <property type="match status" value="1"/>
</dbReference>
<dbReference type="InterPro" id="IPR036388">
    <property type="entry name" value="WH-like_DNA-bd_sf"/>
</dbReference>
<evidence type="ECO:0000256" key="3">
    <source>
        <dbReference type="ARBA" id="ARBA00023163"/>
    </source>
</evidence>
<dbReference type="GO" id="GO:0003677">
    <property type="term" value="F:DNA binding"/>
    <property type="evidence" value="ECO:0007669"/>
    <property type="project" value="UniProtKB-KW"/>
</dbReference>
<gene>
    <name evidence="5" type="ORF">CHL78_001540</name>
</gene>
<evidence type="ECO:0000313" key="5">
    <source>
        <dbReference type="EMBL" id="RDY29409.1"/>
    </source>
</evidence>
<dbReference type="PANTHER" id="PTHR42756:SF2">
    <property type="entry name" value="MARR FAMILY REGULATORY PROTEIN"/>
    <property type="match status" value="1"/>
</dbReference>
<protein>
    <submittedName>
        <fullName evidence="5">MarR family transcriptional regulator</fullName>
    </submittedName>
</protein>
<sequence length="143" mass="16549">MEKERAENIGKYISFIYRKGGGFISRGLSDIGLGFGQLMFLLELYRADGKSQEDLCELLNIDKGTTARAIKKLEEESFVIRFKDEHDKRAYNIYLTEKAKELKPSVFKVLDNWNEIITQGFEESEKELTLELLKRICRNASSK</sequence>
<keyword evidence="2" id="KW-0238">DNA-binding</keyword>
<dbReference type="PANTHER" id="PTHR42756">
    <property type="entry name" value="TRANSCRIPTIONAL REGULATOR, MARR"/>
    <property type="match status" value="1"/>
</dbReference>
<dbReference type="AlphaFoldDB" id="A0A371J9I7"/>
<dbReference type="InterPro" id="IPR000835">
    <property type="entry name" value="HTH_MarR-typ"/>
</dbReference>
<evidence type="ECO:0000259" key="4">
    <source>
        <dbReference type="PROSITE" id="PS50995"/>
    </source>
</evidence>
<dbReference type="PROSITE" id="PS50995">
    <property type="entry name" value="HTH_MARR_2"/>
    <property type="match status" value="1"/>
</dbReference>
<dbReference type="GO" id="GO:0003700">
    <property type="term" value="F:DNA-binding transcription factor activity"/>
    <property type="evidence" value="ECO:0007669"/>
    <property type="project" value="InterPro"/>
</dbReference>
<dbReference type="OrthoDB" id="6462103at2"/>
<feature type="domain" description="HTH marR-type" evidence="4">
    <location>
        <begin position="6"/>
        <end position="138"/>
    </location>
</feature>
<dbReference type="PROSITE" id="PS01117">
    <property type="entry name" value="HTH_MARR_1"/>
    <property type="match status" value="1"/>
</dbReference>
<keyword evidence="6" id="KW-1185">Reference proteome</keyword>
<comment type="caution">
    <text evidence="5">The sequence shown here is derived from an EMBL/GenBank/DDBJ whole genome shotgun (WGS) entry which is preliminary data.</text>
</comment>
<evidence type="ECO:0000256" key="2">
    <source>
        <dbReference type="ARBA" id="ARBA00023125"/>
    </source>
</evidence>
<dbReference type="InterPro" id="IPR023187">
    <property type="entry name" value="Tscrpt_reg_MarR-type_CS"/>
</dbReference>
<organism evidence="5 6">
    <name type="scientific">Romboutsia weinsteinii</name>
    <dbReference type="NCBI Taxonomy" id="2020949"/>
    <lineage>
        <taxon>Bacteria</taxon>
        <taxon>Bacillati</taxon>
        <taxon>Bacillota</taxon>
        <taxon>Clostridia</taxon>
        <taxon>Peptostreptococcales</taxon>
        <taxon>Peptostreptococcaceae</taxon>
        <taxon>Romboutsia</taxon>
    </lineage>
</organism>
<reference evidence="5 6" key="1">
    <citation type="journal article" date="2017" name="Genome Announc.">
        <title>Draft Genome Sequence of Romboutsia weinsteinii sp. nov. Strain CCRI-19649(T) Isolated from Surface Water.</title>
        <authorList>
            <person name="Maheux A.F."/>
            <person name="Boudreau D.K."/>
            <person name="Berube E."/>
            <person name="Boissinot M."/>
            <person name="Cantin P."/>
            <person name="Raymond F."/>
            <person name="Corbeil J."/>
            <person name="Omar R.F."/>
            <person name="Bergeron M.G."/>
        </authorList>
    </citation>
    <scope>NUCLEOTIDE SEQUENCE [LARGE SCALE GENOMIC DNA]</scope>
    <source>
        <strain evidence="5 6">CCRI-19649</strain>
    </source>
</reference>
<dbReference type="RefSeq" id="WP_094365997.1">
    <property type="nucleotide sequence ID" value="NZ_NOJY02000002.1"/>
</dbReference>
<dbReference type="SUPFAM" id="SSF46785">
    <property type="entry name" value="Winged helix' DNA-binding domain"/>
    <property type="match status" value="1"/>
</dbReference>
<keyword evidence="3" id="KW-0804">Transcription</keyword>
<evidence type="ECO:0000256" key="1">
    <source>
        <dbReference type="ARBA" id="ARBA00023015"/>
    </source>
</evidence>
<keyword evidence="1" id="KW-0805">Transcription regulation</keyword>